<evidence type="ECO:0000313" key="4">
    <source>
        <dbReference type="Proteomes" id="UP001628193"/>
    </source>
</evidence>
<dbReference type="InterPro" id="IPR004398">
    <property type="entry name" value="RNA_MeTrfase_RsmD"/>
</dbReference>
<keyword evidence="2 3" id="KW-0808">Transferase</keyword>
<gene>
    <name evidence="3" type="primary">rsmD</name>
    <name evidence="3" type="ORF">SIID45300_01537</name>
</gene>
<dbReference type="SUPFAM" id="SSF53335">
    <property type="entry name" value="S-adenosyl-L-methionine-dependent methyltransferases"/>
    <property type="match status" value="1"/>
</dbReference>
<reference evidence="3 4" key="1">
    <citation type="submission" date="2024-09" db="EMBL/GenBank/DDBJ databases">
        <title>Draft genome sequence of Candidatus Magnetaquicoccaceae bacterium FCR-1.</title>
        <authorList>
            <person name="Shimoshige H."/>
            <person name="Shimamura S."/>
            <person name="Taoka A."/>
            <person name="Kobayashi H."/>
            <person name="Maekawa T."/>
        </authorList>
    </citation>
    <scope>NUCLEOTIDE SEQUENCE [LARGE SCALE GENOMIC DNA]</scope>
    <source>
        <strain evidence="3 4">FCR-1</strain>
    </source>
</reference>
<name>A0ABQ0C8K2_9PROT</name>
<dbReference type="Pfam" id="PF03602">
    <property type="entry name" value="Cons_hypoth95"/>
    <property type="match status" value="1"/>
</dbReference>
<dbReference type="PROSITE" id="PS00092">
    <property type="entry name" value="N6_MTASE"/>
    <property type="match status" value="1"/>
</dbReference>
<evidence type="ECO:0000313" key="3">
    <source>
        <dbReference type="EMBL" id="GAB0057214.1"/>
    </source>
</evidence>
<dbReference type="Gene3D" id="3.40.50.150">
    <property type="entry name" value="Vaccinia Virus protein VP39"/>
    <property type="match status" value="1"/>
</dbReference>
<dbReference type="RefSeq" id="WP_420904915.1">
    <property type="nucleotide sequence ID" value="NZ_BAAFGK010000004.1"/>
</dbReference>
<accession>A0ABQ0C8K2</accession>
<dbReference type="EMBL" id="BAAFGK010000004">
    <property type="protein sequence ID" value="GAB0057214.1"/>
    <property type="molecule type" value="Genomic_DNA"/>
</dbReference>
<keyword evidence="4" id="KW-1185">Reference proteome</keyword>
<evidence type="ECO:0000256" key="2">
    <source>
        <dbReference type="ARBA" id="ARBA00022679"/>
    </source>
</evidence>
<sequence length="202" mass="21985">MLKITGGSLRGRLLTLPEDDRVRPTTARMRETLFSMLGTRVEGAWVLDLFAGGGTLGIEALSRGARGALFVERDEAVVALIRKNLLSLGLEARAEVRRDTVPGTGIVESIRRAALSRFADWPGFDLVFMDPPYHSGLLAPTLAMVANATLLAPDAVAVAEHETLAVAKGVAPAWRPMHNRRQGESQVSFWRWRGEVAETGRS</sequence>
<organism evidence="3 4">
    <name type="scientific">Candidatus Magnetaquiglobus chichijimensis</name>
    <dbReference type="NCBI Taxonomy" id="3141448"/>
    <lineage>
        <taxon>Bacteria</taxon>
        <taxon>Pseudomonadati</taxon>
        <taxon>Pseudomonadota</taxon>
        <taxon>Magnetococcia</taxon>
        <taxon>Magnetococcales</taxon>
        <taxon>Candidatus Magnetaquicoccaceae</taxon>
        <taxon>Candidatus Magnetaquiglobus</taxon>
    </lineage>
</organism>
<dbReference type="PANTHER" id="PTHR43542">
    <property type="entry name" value="METHYLTRANSFERASE"/>
    <property type="match status" value="1"/>
</dbReference>
<keyword evidence="1 3" id="KW-0489">Methyltransferase</keyword>
<protein>
    <submittedName>
        <fullName evidence="3">Ribosomal RNA small subunit methyltransferase D</fullName>
        <ecNumber evidence="3">2.1.1.171</ecNumber>
    </submittedName>
</protein>
<proteinExistence type="predicted"/>
<dbReference type="PIRSF" id="PIRSF004553">
    <property type="entry name" value="CHP00095"/>
    <property type="match status" value="1"/>
</dbReference>
<evidence type="ECO:0000256" key="1">
    <source>
        <dbReference type="ARBA" id="ARBA00022603"/>
    </source>
</evidence>
<dbReference type="GO" id="GO:0052913">
    <property type="term" value="F:16S rRNA (guanine(966)-N(2))-methyltransferase activity"/>
    <property type="evidence" value="ECO:0007669"/>
    <property type="project" value="UniProtKB-EC"/>
</dbReference>
<comment type="caution">
    <text evidence="3">The sequence shown here is derived from an EMBL/GenBank/DDBJ whole genome shotgun (WGS) entry which is preliminary data.</text>
</comment>
<dbReference type="PANTHER" id="PTHR43542:SF1">
    <property type="entry name" value="METHYLTRANSFERASE"/>
    <property type="match status" value="1"/>
</dbReference>
<dbReference type="Proteomes" id="UP001628193">
    <property type="component" value="Unassembled WGS sequence"/>
</dbReference>
<dbReference type="InterPro" id="IPR002052">
    <property type="entry name" value="DNA_methylase_N6_adenine_CS"/>
</dbReference>
<dbReference type="NCBIfam" id="TIGR00095">
    <property type="entry name" value="16S rRNA (guanine(966)-N(2))-methyltransferase RsmD"/>
    <property type="match status" value="1"/>
</dbReference>
<dbReference type="EC" id="2.1.1.171" evidence="3"/>
<dbReference type="CDD" id="cd02440">
    <property type="entry name" value="AdoMet_MTases"/>
    <property type="match status" value="1"/>
</dbReference>
<dbReference type="InterPro" id="IPR029063">
    <property type="entry name" value="SAM-dependent_MTases_sf"/>
</dbReference>